<protein>
    <submittedName>
        <fullName evidence="2">Uncharacterized protein</fullName>
    </submittedName>
</protein>
<dbReference type="AlphaFoldDB" id="A0A7X6I2T4"/>
<reference evidence="2 3" key="1">
    <citation type="submission" date="2020-03" db="EMBL/GenBank/DDBJ databases">
        <title>Bacterial samples isolated from urine from healthy bovine heifers (Gyr breed).</title>
        <authorList>
            <person name="Giannattasio-Ferraz S."/>
            <person name="Maskeri L."/>
            <person name="Penido A."/>
            <person name="Barbosa-Stancioli E.F."/>
            <person name="Putonti C."/>
        </authorList>
    </citation>
    <scope>NUCLEOTIDE SEQUENCE [LARGE SCALE GENOMIC DNA]</scope>
    <source>
        <strain evidence="2 3">UFMG-H7</strain>
    </source>
</reference>
<comment type="caution">
    <text evidence="2">The sequence shown here is derived from an EMBL/GenBank/DDBJ whole genome shotgun (WGS) entry which is preliminary data.</text>
</comment>
<dbReference type="Proteomes" id="UP000521358">
    <property type="component" value="Unassembled WGS sequence"/>
</dbReference>
<organism evidence="2 3">
    <name type="scientific">Vagococcus fluvialis</name>
    <dbReference type="NCBI Taxonomy" id="2738"/>
    <lineage>
        <taxon>Bacteria</taxon>
        <taxon>Bacillati</taxon>
        <taxon>Bacillota</taxon>
        <taxon>Bacilli</taxon>
        <taxon>Lactobacillales</taxon>
        <taxon>Enterococcaceae</taxon>
        <taxon>Vagococcus</taxon>
    </lineage>
</organism>
<gene>
    <name evidence="2" type="ORF">HED35_03680</name>
</gene>
<evidence type="ECO:0000313" key="3">
    <source>
        <dbReference type="Proteomes" id="UP000521358"/>
    </source>
</evidence>
<evidence type="ECO:0000313" key="2">
    <source>
        <dbReference type="EMBL" id="NKC67179.1"/>
    </source>
</evidence>
<proteinExistence type="predicted"/>
<name>A0A7X6I2T4_9ENTE</name>
<dbReference type="EMBL" id="JAAVMB010000003">
    <property type="protein sequence ID" value="NKC67179.1"/>
    <property type="molecule type" value="Genomic_DNA"/>
</dbReference>
<sequence length="131" mass="15515">MEALVIDVKRTGFPIKIGRNEFFFDSSIEGISKYQKNYMKALEEVNKLEIEDETNEEEVLKQRVEVFRKAFDIILGNESFDKIYEEINDIIALERVFYKVVDGIEMHVKLVVDEYSKQTDDILSEYQNKFK</sequence>
<keyword evidence="1" id="KW-0175">Coiled coil</keyword>
<accession>A0A7X6I2T4</accession>
<feature type="coiled-coil region" evidence="1">
    <location>
        <begin position="31"/>
        <end position="58"/>
    </location>
</feature>
<evidence type="ECO:0000256" key="1">
    <source>
        <dbReference type="SAM" id="Coils"/>
    </source>
</evidence>
<dbReference type="RefSeq" id="WP_167806437.1">
    <property type="nucleotide sequence ID" value="NZ_JAAVMB010000003.1"/>
</dbReference>